<dbReference type="eggNOG" id="COG1104">
    <property type="taxonomic scope" value="Bacteria"/>
</dbReference>
<dbReference type="Gene3D" id="3.40.640.10">
    <property type="entry name" value="Type I PLP-dependent aspartate aminotransferase-like (Major domain)"/>
    <property type="match status" value="1"/>
</dbReference>
<comment type="cofactor">
    <cofactor evidence="1 10">
        <name>pyridoxal 5'-phosphate</name>
        <dbReference type="ChEBI" id="CHEBI:597326"/>
    </cofactor>
</comment>
<dbReference type="EC" id="2.8.1.7" evidence="3"/>
<dbReference type="EMBL" id="FPBV01000014">
    <property type="protein sequence ID" value="SFU94180.1"/>
    <property type="molecule type" value="Genomic_DNA"/>
</dbReference>
<organism evidence="12 13">
    <name type="scientific">Alicyclobacillus macrosporangiidus</name>
    <dbReference type="NCBI Taxonomy" id="392015"/>
    <lineage>
        <taxon>Bacteria</taxon>
        <taxon>Bacillati</taxon>
        <taxon>Bacillota</taxon>
        <taxon>Bacilli</taxon>
        <taxon>Bacillales</taxon>
        <taxon>Alicyclobacillaceae</taxon>
        <taxon>Alicyclobacillus</taxon>
    </lineage>
</organism>
<dbReference type="GO" id="GO:0046872">
    <property type="term" value="F:metal ion binding"/>
    <property type="evidence" value="ECO:0007669"/>
    <property type="project" value="UniProtKB-KW"/>
</dbReference>
<dbReference type="RefSeq" id="WP_074953769.1">
    <property type="nucleotide sequence ID" value="NZ_FPBV01000014.1"/>
</dbReference>
<dbReference type="Gene3D" id="3.90.1150.10">
    <property type="entry name" value="Aspartate Aminotransferase, domain 1"/>
    <property type="match status" value="1"/>
</dbReference>
<evidence type="ECO:0000256" key="10">
    <source>
        <dbReference type="RuleBase" id="RU004504"/>
    </source>
</evidence>
<evidence type="ECO:0000313" key="13">
    <source>
        <dbReference type="Proteomes" id="UP000183508"/>
    </source>
</evidence>
<dbReference type="AlphaFoldDB" id="A0A1I7K9V4"/>
<dbReference type="PANTHER" id="PTHR11601">
    <property type="entry name" value="CYSTEINE DESULFURYLASE FAMILY MEMBER"/>
    <property type="match status" value="1"/>
</dbReference>
<evidence type="ECO:0000259" key="11">
    <source>
        <dbReference type="Pfam" id="PF00266"/>
    </source>
</evidence>
<evidence type="ECO:0000256" key="5">
    <source>
        <dbReference type="ARBA" id="ARBA00022723"/>
    </source>
</evidence>
<accession>A0A1I7K9V4</accession>
<keyword evidence="4" id="KW-0808">Transferase</keyword>
<sequence length="375" mass="39337">MVYLDNAATTPLLPEVREAMAPYLDERFGNPSSTHRFGRDARAGIEAARRQVAEGIGARPDEVVFTSGGTESVHLALVGAWLAAGARRHVVTSQAEHHAVLHTCDFLQQLGAKVTFVPPGPDGSVGVDAVLEALREDTGVVSLMRVNNETGAITDVDAIARAVKRVHPDIVVHSDMVQALGAVPVALADSAVDLASFSAHKLHGPKGVGALYVRKGTRWQPVLRGGSQERGRRAGTEHAAGIAGFGAAVARLTGSAAHGKRIRRAREAFLAALEGLPGVAYNSPPSGVPGIVNLAFIGIRADVLLMRLDLEGVAASAGAACTAGSPEPSHVLMACGHTEARVRSSVRFSFSELIEPEEAAWAGRTVRRVVDALRQ</sequence>
<dbReference type="InterPro" id="IPR016454">
    <property type="entry name" value="Cysteine_dSase"/>
</dbReference>
<keyword evidence="7" id="KW-0408">Iron</keyword>
<proteinExistence type="inferred from homology"/>
<evidence type="ECO:0000256" key="4">
    <source>
        <dbReference type="ARBA" id="ARBA00022679"/>
    </source>
</evidence>
<protein>
    <recommendedName>
        <fullName evidence="3">cysteine desulfurase</fullName>
        <ecNumber evidence="3">2.8.1.7</ecNumber>
    </recommendedName>
</protein>
<dbReference type="SUPFAM" id="SSF53383">
    <property type="entry name" value="PLP-dependent transferases"/>
    <property type="match status" value="1"/>
</dbReference>
<comment type="similarity">
    <text evidence="2">Belongs to the class-V pyridoxal-phosphate-dependent aminotransferase family. NifS/IscS subfamily.</text>
</comment>
<name>A0A1I7K9V4_9BACL</name>
<evidence type="ECO:0000256" key="3">
    <source>
        <dbReference type="ARBA" id="ARBA00012239"/>
    </source>
</evidence>
<keyword evidence="13" id="KW-1185">Reference proteome</keyword>
<dbReference type="Pfam" id="PF00266">
    <property type="entry name" value="Aminotran_5"/>
    <property type="match status" value="1"/>
</dbReference>
<evidence type="ECO:0000256" key="2">
    <source>
        <dbReference type="ARBA" id="ARBA00006490"/>
    </source>
</evidence>
<dbReference type="PANTHER" id="PTHR11601:SF34">
    <property type="entry name" value="CYSTEINE DESULFURASE"/>
    <property type="match status" value="1"/>
</dbReference>
<dbReference type="PROSITE" id="PS00595">
    <property type="entry name" value="AA_TRANSFER_CLASS_5"/>
    <property type="match status" value="1"/>
</dbReference>
<keyword evidence="8" id="KW-0411">Iron-sulfur</keyword>
<feature type="domain" description="Aminotransferase class V" evidence="11">
    <location>
        <begin position="2"/>
        <end position="351"/>
    </location>
</feature>
<dbReference type="STRING" id="392015.SAMN05421543_11498"/>
<dbReference type="Proteomes" id="UP000183508">
    <property type="component" value="Unassembled WGS sequence"/>
</dbReference>
<keyword evidence="6" id="KW-0663">Pyridoxal phosphate</keyword>
<keyword evidence="5" id="KW-0479">Metal-binding</keyword>
<evidence type="ECO:0000256" key="8">
    <source>
        <dbReference type="ARBA" id="ARBA00023014"/>
    </source>
</evidence>
<evidence type="ECO:0000256" key="9">
    <source>
        <dbReference type="ARBA" id="ARBA00050776"/>
    </source>
</evidence>
<dbReference type="InterPro" id="IPR020578">
    <property type="entry name" value="Aminotrans_V_PyrdxlP_BS"/>
</dbReference>
<dbReference type="InterPro" id="IPR015422">
    <property type="entry name" value="PyrdxlP-dep_Trfase_small"/>
</dbReference>
<dbReference type="PIRSF" id="PIRSF005572">
    <property type="entry name" value="NifS"/>
    <property type="match status" value="1"/>
</dbReference>
<evidence type="ECO:0000256" key="6">
    <source>
        <dbReference type="ARBA" id="ARBA00022898"/>
    </source>
</evidence>
<dbReference type="GO" id="GO:0051536">
    <property type="term" value="F:iron-sulfur cluster binding"/>
    <property type="evidence" value="ECO:0007669"/>
    <property type="project" value="UniProtKB-KW"/>
</dbReference>
<dbReference type="OrthoDB" id="9808002at2"/>
<dbReference type="GO" id="GO:0031071">
    <property type="term" value="F:cysteine desulfurase activity"/>
    <property type="evidence" value="ECO:0007669"/>
    <property type="project" value="UniProtKB-EC"/>
</dbReference>
<evidence type="ECO:0000256" key="1">
    <source>
        <dbReference type="ARBA" id="ARBA00001933"/>
    </source>
</evidence>
<evidence type="ECO:0000256" key="7">
    <source>
        <dbReference type="ARBA" id="ARBA00023004"/>
    </source>
</evidence>
<comment type="catalytic activity">
    <reaction evidence="9">
        <text>(sulfur carrier)-H + L-cysteine = (sulfur carrier)-SH + L-alanine</text>
        <dbReference type="Rhea" id="RHEA:43892"/>
        <dbReference type="Rhea" id="RHEA-COMP:14737"/>
        <dbReference type="Rhea" id="RHEA-COMP:14739"/>
        <dbReference type="ChEBI" id="CHEBI:29917"/>
        <dbReference type="ChEBI" id="CHEBI:35235"/>
        <dbReference type="ChEBI" id="CHEBI:57972"/>
        <dbReference type="ChEBI" id="CHEBI:64428"/>
        <dbReference type="EC" id="2.8.1.7"/>
    </reaction>
</comment>
<dbReference type="InterPro" id="IPR000192">
    <property type="entry name" value="Aminotrans_V_dom"/>
</dbReference>
<evidence type="ECO:0000313" key="12">
    <source>
        <dbReference type="EMBL" id="SFU94180.1"/>
    </source>
</evidence>
<gene>
    <name evidence="12" type="ORF">SAMN05421543_11498</name>
</gene>
<reference evidence="13" key="1">
    <citation type="submission" date="2016-10" db="EMBL/GenBank/DDBJ databases">
        <authorList>
            <person name="Varghese N."/>
        </authorList>
    </citation>
    <scope>NUCLEOTIDE SEQUENCE [LARGE SCALE GENOMIC DNA]</scope>
    <source>
        <strain evidence="13">DSM 17980</strain>
    </source>
</reference>
<dbReference type="InterPro" id="IPR015421">
    <property type="entry name" value="PyrdxlP-dep_Trfase_major"/>
</dbReference>
<dbReference type="InterPro" id="IPR015424">
    <property type="entry name" value="PyrdxlP-dep_Trfase"/>
</dbReference>
<dbReference type="Gene3D" id="1.10.260.50">
    <property type="match status" value="1"/>
</dbReference>